<dbReference type="InterPro" id="IPR017938">
    <property type="entry name" value="Riboflavin_synthase-like_b-brl"/>
</dbReference>
<evidence type="ECO:0000256" key="13">
    <source>
        <dbReference type="SAM" id="Phobius"/>
    </source>
</evidence>
<dbReference type="InterPro" id="IPR013130">
    <property type="entry name" value="Fe3_Rdtase_TM_dom"/>
</dbReference>
<comment type="cofactor">
    <cofactor evidence="1">
        <name>FAD</name>
        <dbReference type="ChEBI" id="CHEBI:57692"/>
    </cofactor>
</comment>
<dbReference type="SUPFAM" id="SSF63380">
    <property type="entry name" value="Riboflavin synthase domain-like"/>
    <property type="match status" value="1"/>
</dbReference>
<evidence type="ECO:0000256" key="12">
    <source>
        <dbReference type="ARBA" id="ARBA00023136"/>
    </source>
</evidence>
<dbReference type="GO" id="GO:0051537">
    <property type="term" value="F:2 iron, 2 sulfur cluster binding"/>
    <property type="evidence" value="ECO:0007669"/>
    <property type="project" value="UniProtKB-KW"/>
</dbReference>
<dbReference type="PRINTS" id="PR00409">
    <property type="entry name" value="PHDIOXRDTASE"/>
</dbReference>
<dbReference type="InterPro" id="IPR039261">
    <property type="entry name" value="FNR_nucleotide-bd"/>
</dbReference>
<dbReference type="OrthoDB" id="9792185at2"/>
<keyword evidence="11" id="KW-0411">Iron-sulfur</keyword>
<dbReference type="InterPro" id="IPR017927">
    <property type="entry name" value="FAD-bd_FR_type"/>
</dbReference>
<dbReference type="Pfam" id="PF08022">
    <property type="entry name" value="FAD_binding_8"/>
    <property type="match status" value="1"/>
</dbReference>
<keyword evidence="16" id="KW-1185">Reference proteome</keyword>
<feature type="transmembrane region" description="Helical" evidence="13">
    <location>
        <begin position="142"/>
        <end position="161"/>
    </location>
</feature>
<dbReference type="AlphaFoldDB" id="A0A1M5MLS5"/>
<feature type="transmembrane region" description="Helical" evidence="13">
    <location>
        <begin position="32"/>
        <end position="54"/>
    </location>
</feature>
<dbReference type="PANTHER" id="PTHR47354">
    <property type="entry name" value="NADH OXIDOREDUCTASE HCR"/>
    <property type="match status" value="1"/>
</dbReference>
<dbReference type="InterPro" id="IPR001433">
    <property type="entry name" value="OxRdtase_FAD/NAD-bd"/>
</dbReference>
<feature type="domain" description="FAD-binding FR-type" evidence="14">
    <location>
        <begin position="189"/>
        <end position="288"/>
    </location>
</feature>
<evidence type="ECO:0000259" key="14">
    <source>
        <dbReference type="PROSITE" id="PS51384"/>
    </source>
</evidence>
<keyword evidence="6" id="KW-0479">Metal-binding</keyword>
<dbReference type="InterPro" id="IPR050415">
    <property type="entry name" value="MRET"/>
</dbReference>
<keyword evidence="10" id="KW-0408">Iron</keyword>
<feature type="transmembrane region" description="Helical" evidence="13">
    <location>
        <begin position="167"/>
        <end position="187"/>
    </location>
</feature>
<dbReference type="EMBL" id="FQWM01000002">
    <property type="protein sequence ID" value="SHG78195.1"/>
    <property type="molecule type" value="Genomic_DNA"/>
</dbReference>
<evidence type="ECO:0000256" key="6">
    <source>
        <dbReference type="ARBA" id="ARBA00022723"/>
    </source>
</evidence>
<name>A0A1M5MLS5_9RHOB</name>
<evidence type="ECO:0000256" key="10">
    <source>
        <dbReference type="ARBA" id="ARBA00023004"/>
    </source>
</evidence>
<dbReference type="InterPro" id="IPR013112">
    <property type="entry name" value="FAD-bd_8"/>
</dbReference>
<keyword evidence="5" id="KW-0001">2Fe-2S</keyword>
<evidence type="ECO:0000256" key="8">
    <source>
        <dbReference type="ARBA" id="ARBA00022989"/>
    </source>
</evidence>
<dbReference type="PANTHER" id="PTHR47354:SF8">
    <property type="entry name" value="1,2-PHENYLACETYL-COA EPOXIDASE, SUBUNIT E"/>
    <property type="match status" value="1"/>
</dbReference>
<evidence type="ECO:0000313" key="15">
    <source>
        <dbReference type="EMBL" id="SHG78195.1"/>
    </source>
</evidence>
<evidence type="ECO:0000256" key="1">
    <source>
        <dbReference type="ARBA" id="ARBA00001974"/>
    </source>
</evidence>
<evidence type="ECO:0000256" key="2">
    <source>
        <dbReference type="ARBA" id="ARBA00004141"/>
    </source>
</evidence>
<sequence>MRLNPIGLIPTVVAILTPIMWLPALNHGGDALALFSQYMGMAALIAMAIVQLIATRWRIVEWVFGGLDQAYVFHKWLGISAMAFILLHDTIDADMRHLGGQNLLEELAETLGEFSLYGLLILVVITVATFVPYHLWRWTHRLMGFFFVAGAAHFLFILKPFDNSDPIGLYTAGFCVLGIICFSYRLLPARLRPSRRYVVESIESTGQVQAITLKPESRPMRYRAGQFAFASFHGAEPHPFTVSKAPSDDGHLRFSVARLGDFTTRLHRNLAVGTQVAVEGPFGHFEYRDNGRQQLWIGAGVGITPFLAWAQALGAEDSPVHLIYCVKSEAAAAHLDELKTLAHTKPNLTLHIHSSTTQGRLDAAALLALTGQNPSQLTVAFCGPKPMRAALKDGFAKEGVSGRHFKYEEFEIRTGVGLQTLANALFNRIALPEQIKNPLQR</sequence>
<dbReference type="RefSeq" id="WP_072791805.1">
    <property type="nucleotide sequence ID" value="NZ_FQWM01000002.1"/>
</dbReference>
<dbReference type="CDD" id="cd06198">
    <property type="entry name" value="FNR_like_3"/>
    <property type="match status" value="1"/>
</dbReference>
<keyword evidence="9" id="KW-0560">Oxidoreductase</keyword>
<dbReference type="Gene3D" id="3.40.50.80">
    <property type="entry name" value="Nucleotide-binding domain of ferredoxin-NADP reductase (FNR) module"/>
    <property type="match status" value="1"/>
</dbReference>
<evidence type="ECO:0000256" key="11">
    <source>
        <dbReference type="ARBA" id="ARBA00023014"/>
    </source>
</evidence>
<feature type="transmembrane region" description="Helical" evidence="13">
    <location>
        <begin position="6"/>
        <end position="25"/>
    </location>
</feature>
<dbReference type="Pfam" id="PF00175">
    <property type="entry name" value="NAD_binding_1"/>
    <property type="match status" value="1"/>
</dbReference>
<dbReference type="Gene3D" id="2.40.30.10">
    <property type="entry name" value="Translation factors"/>
    <property type="match status" value="1"/>
</dbReference>
<keyword evidence="7" id="KW-0274">FAD</keyword>
<dbReference type="STRING" id="870908.SAMN04488044_1269"/>
<evidence type="ECO:0000256" key="4">
    <source>
        <dbReference type="ARBA" id="ARBA00022692"/>
    </source>
</evidence>
<evidence type="ECO:0000256" key="3">
    <source>
        <dbReference type="ARBA" id="ARBA00022630"/>
    </source>
</evidence>
<dbReference type="PROSITE" id="PS51384">
    <property type="entry name" value="FAD_FR"/>
    <property type="match status" value="1"/>
</dbReference>
<dbReference type="GO" id="GO:0046872">
    <property type="term" value="F:metal ion binding"/>
    <property type="evidence" value="ECO:0007669"/>
    <property type="project" value="UniProtKB-KW"/>
</dbReference>
<feature type="transmembrane region" description="Helical" evidence="13">
    <location>
        <begin position="114"/>
        <end position="135"/>
    </location>
</feature>
<dbReference type="GO" id="GO:0016491">
    <property type="term" value="F:oxidoreductase activity"/>
    <property type="evidence" value="ECO:0007669"/>
    <property type="project" value="UniProtKB-KW"/>
</dbReference>
<keyword evidence="3" id="KW-0285">Flavoprotein</keyword>
<dbReference type="SUPFAM" id="SSF52343">
    <property type="entry name" value="Ferredoxin reductase-like, C-terminal NADP-linked domain"/>
    <property type="match status" value="1"/>
</dbReference>
<evidence type="ECO:0000256" key="9">
    <source>
        <dbReference type="ARBA" id="ARBA00023002"/>
    </source>
</evidence>
<proteinExistence type="predicted"/>
<keyword evidence="4 13" id="KW-0812">Transmembrane</keyword>
<evidence type="ECO:0000256" key="5">
    <source>
        <dbReference type="ARBA" id="ARBA00022714"/>
    </source>
</evidence>
<gene>
    <name evidence="15" type="ORF">SAMN04488044_1269</name>
</gene>
<comment type="subcellular location">
    <subcellularLocation>
        <location evidence="2">Membrane</location>
        <topology evidence="2">Multi-pass membrane protein</topology>
    </subcellularLocation>
</comment>
<accession>A0A1M5MLS5</accession>
<organism evidence="15 16">
    <name type="scientific">Cognatishimia maritima</name>
    <dbReference type="NCBI Taxonomy" id="870908"/>
    <lineage>
        <taxon>Bacteria</taxon>
        <taxon>Pseudomonadati</taxon>
        <taxon>Pseudomonadota</taxon>
        <taxon>Alphaproteobacteria</taxon>
        <taxon>Rhodobacterales</taxon>
        <taxon>Paracoccaceae</taxon>
        <taxon>Cognatishimia</taxon>
    </lineage>
</organism>
<evidence type="ECO:0000256" key="7">
    <source>
        <dbReference type="ARBA" id="ARBA00022827"/>
    </source>
</evidence>
<dbReference type="GO" id="GO:0016020">
    <property type="term" value="C:membrane"/>
    <property type="evidence" value="ECO:0007669"/>
    <property type="project" value="UniProtKB-SubCell"/>
</dbReference>
<dbReference type="Pfam" id="PF01794">
    <property type="entry name" value="Ferric_reduct"/>
    <property type="match status" value="1"/>
</dbReference>
<evidence type="ECO:0000313" key="16">
    <source>
        <dbReference type="Proteomes" id="UP000184211"/>
    </source>
</evidence>
<keyword evidence="8 13" id="KW-1133">Transmembrane helix</keyword>
<reference evidence="16" key="1">
    <citation type="submission" date="2016-11" db="EMBL/GenBank/DDBJ databases">
        <authorList>
            <person name="Varghese N."/>
            <person name="Submissions S."/>
        </authorList>
    </citation>
    <scope>NUCLEOTIDE SEQUENCE [LARGE SCALE GENOMIC DNA]</scope>
    <source>
        <strain evidence="16">DSM 28223</strain>
    </source>
</reference>
<protein>
    <submittedName>
        <fullName evidence="15">Predicted ferric reductase</fullName>
    </submittedName>
</protein>
<dbReference type="Proteomes" id="UP000184211">
    <property type="component" value="Unassembled WGS sequence"/>
</dbReference>
<keyword evidence="12 13" id="KW-0472">Membrane</keyword>
<dbReference type="GO" id="GO:0050660">
    <property type="term" value="F:flavin adenine dinucleotide binding"/>
    <property type="evidence" value="ECO:0007669"/>
    <property type="project" value="TreeGrafter"/>
</dbReference>